<feature type="transmembrane region" description="Helical" evidence="1">
    <location>
        <begin position="12"/>
        <end position="31"/>
    </location>
</feature>
<dbReference type="Pfam" id="PF13568">
    <property type="entry name" value="OMP_b-brl_2"/>
    <property type="match status" value="1"/>
</dbReference>
<reference evidence="3 4" key="1">
    <citation type="submission" date="2021-05" db="EMBL/GenBank/DDBJ databases">
        <title>A Polyphasic approach of four new species of the genus Ohtaekwangia: Ohtaekwangia histidinii sp. nov., Ohtaekwangia cretensis sp. nov., Ohtaekwangia indiensis sp. nov., Ohtaekwangia reichenbachii sp. nov. from diverse environment.</title>
        <authorList>
            <person name="Octaviana S."/>
        </authorList>
    </citation>
    <scope>NUCLEOTIDE SEQUENCE [LARGE SCALE GENOMIC DNA]</scope>
    <source>
        <strain evidence="3 4">PWU37</strain>
    </source>
</reference>
<evidence type="ECO:0000313" key="4">
    <source>
        <dbReference type="Proteomes" id="UP001319180"/>
    </source>
</evidence>
<keyword evidence="1" id="KW-0812">Transmembrane</keyword>
<feature type="domain" description="Outer membrane protein beta-barrel" evidence="2">
    <location>
        <begin position="33"/>
        <end position="216"/>
    </location>
</feature>
<keyword evidence="4" id="KW-1185">Reference proteome</keyword>
<dbReference type="EMBL" id="JAHESC010000036">
    <property type="protein sequence ID" value="MBT1689132.1"/>
    <property type="molecule type" value="Genomic_DNA"/>
</dbReference>
<dbReference type="RefSeq" id="WP_254092357.1">
    <property type="nucleotide sequence ID" value="NZ_JAHESC010000036.1"/>
</dbReference>
<dbReference type="Proteomes" id="UP001319180">
    <property type="component" value="Unassembled WGS sequence"/>
</dbReference>
<evidence type="ECO:0000313" key="3">
    <source>
        <dbReference type="EMBL" id="MBT1689132.1"/>
    </source>
</evidence>
<sequence length="280" mass="32009">MFVRSDHRMTLLKFTLIIITFLCAMTVKYTLKAQEFSLGLKAGPLLSRSVIADKFDRKDFSQRNKPGFMAAGLIIFPLKNNYSFETEVGYSQRGRKILSNADTWTNVATYNYADASMLLRKSFQIRIIKNVPTQWFVNLGPNISYWIGGRGEIGSGSLQSYDIVFGPMPQEPPQPDFDKMYFTDVNRWLFGINIGAGLITPLRRSHRLLTELRFTSGHTFYGKPASASWRTLGFSDNLRANEKVLSLTVAYLFDIDLKESRKGKSTQDKDVHRKPIRKKH</sequence>
<gene>
    <name evidence="3" type="ORF">KK078_21375</name>
</gene>
<accession>A0AAP2DD27</accession>
<organism evidence="3 4">
    <name type="scientific">Dawidia soli</name>
    <dbReference type="NCBI Taxonomy" id="2782352"/>
    <lineage>
        <taxon>Bacteria</taxon>
        <taxon>Pseudomonadati</taxon>
        <taxon>Bacteroidota</taxon>
        <taxon>Cytophagia</taxon>
        <taxon>Cytophagales</taxon>
        <taxon>Chryseotaleaceae</taxon>
        <taxon>Dawidia</taxon>
    </lineage>
</organism>
<protein>
    <submittedName>
        <fullName evidence="3">Outer membrane beta-barrel protein</fullName>
    </submittedName>
</protein>
<comment type="caution">
    <text evidence="3">The sequence shown here is derived from an EMBL/GenBank/DDBJ whole genome shotgun (WGS) entry which is preliminary data.</text>
</comment>
<dbReference type="AlphaFoldDB" id="A0AAP2DD27"/>
<proteinExistence type="predicted"/>
<evidence type="ECO:0000256" key="1">
    <source>
        <dbReference type="SAM" id="Phobius"/>
    </source>
</evidence>
<evidence type="ECO:0000259" key="2">
    <source>
        <dbReference type="Pfam" id="PF13568"/>
    </source>
</evidence>
<keyword evidence="1" id="KW-0472">Membrane</keyword>
<keyword evidence="1" id="KW-1133">Transmembrane helix</keyword>
<dbReference type="InterPro" id="IPR025665">
    <property type="entry name" value="Beta-barrel_OMP_2"/>
</dbReference>
<name>A0AAP2DD27_9BACT</name>